<accession>A0A9W5K832</accession>
<evidence type="ECO:0000256" key="5">
    <source>
        <dbReference type="SAM" id="Phobius"/>
    </source>
</evidence>
<dbReference type="EMBL" id="AHER01000030">
    <property type="protein sequence ID" value="EJR22868.1"/>
    <property type="molecule type" value="Genomic_DNA"/>
</dbReference>
<evidence type="ECO:0000256" key="3">
    <source>
        <dbReference type="ARBA" id="ARBA00022989"/>
    </source>
</evidence>
<reference evidence="6" key="1">
    <citation type="submission" date="2012-04" db="EMBL/GenBank/DDBJ databases">
        <title>The Genome Sequence of Bacillus cereus VD014.</title>
        <authorList>
            <consortium name="The Broad Institute Genome Sequencing Platform"/>
            <consortium name="The Broad Institute Genome Sequencing Center for Infectious Disease"/>
            <person name="Feldgarden M."/>
            <person name="Van der Auwera G.A."/>
            <person name="Mahillon J."/>
            <person name="Duprez V."/>
            <person name="Timmery S."/>
            <person name="Mattelet C."/>
            <person name="Dierick K."/>
            <person name="Sun M."/>
            <person name="Yu Z."/>
            <person name="Zhu L."/>
            <person name="Hu X."/>
            <person name="Shank E.B."/>
            <person name="Swiecicka I."/>
            <person name="Hansen B.M."/>
            <person name="Andrup L."/>
            <person name="Young S.K."/>
            <person name="Zeng Q."/>
            <person name="Gargeya S."/>
            <person name="Fitzgerald M."/>
            <person name="Haas B."/>
            <person name="Abouelleil A."/>
            <person name="Alvarado L."/>
            <person name="Arachchi H.M."/>
            <person name="Berlin A."/>
            <person name="Chapman S.B."/>
            <person name="Goldberg J."/>
            <person name="Griggs A."/>
            <person name="Gujja S."/>
            <person name="Hansen M."/>
            <person name="Howarth C."/>
            <person name="Imamovic A."/>
            <person name="Larimer J."/>
            <person name="McCowen C."/>
            <person name="Montmayeur A."/>
            <person name="Murphy C."/>
            <person name="Neiman D."/>
            <person name="Pearson M."/>
            <person name="Priest M."/>
            <person name="Roberts A."/>
            <person name="Saif S."/>
            <person name="Shea T."/>
            <person name="Sisk P."/>
            <person name="Sykes S."/>
            <person name="Wortman J."/>
            <person name="Nusbaum C."/>
            <person name="Birren B."/>
        </authorList>
    </citation>
    <scope>NUCLEOTIDE SEQUENCE</scope>
    <source>
        <strain evidence="6">VD014</strain>
    </source>
</reference>
<feature type="transmembrane region" description="Helical" evidence="5">
    <location>
        <begin position="214"/>
        <end position="233"/>
    </location>
</feature>
<dbReference type="AlphaFoldDB" id="A0A9W5K832"/>
<dbReference type="InterPro" id="IPR038665">
    <property type="entry name" value="Voltage-dep_anion_channel_sf"/>
</dbReference>
<feature type="transmembrane region" description="Helical" evidence="5">
    <location>
        <begin position="155"/>
        <end position="176"/>
    </location>
</feature>
<feature type="transmembrane region" description="Helical" evidence="5">
    <location>
        <begin position="188"/>
        <end position="208"/>
    </location>
</feature>
<dbReference type="PANTHER" id="PTHR37955:SF1">
    <property type="entry name" value="DEP DOMAIN-CONTAINING PROTEIN"/>
    <property type="match status" value="1"/>
</dbReference>
<dbReference type="RefSeq" id="WP_000591981.1">
    <property type="nucleotide sequence ID" value="NZ_JH792025.1"/>
</dbReference>
<feature type="transmembrane region" description="Helical" evidence="5">
    <location>
        <begin position="130"/>
        <end position="149"/>
    </location>
</feature>
<evidence type="ECO:0000313" key="6">
    <source>
        <dbReference type="EMBL" id="EJR22868.1"/>
    </source>
</evidence>
<proteinExistence type="predicted"/>
<keyword evidence="3 5" id="KW-1133">Transmembrane helix</keyword>
<dbReference type="InterPro" id="IPR004695">
    <property type="entry name" value="SLAC1/Mae1/Ssu1/TehA"/>
</dbReference>
<keyword evidence="4 5" id="KW-0472">Membrane</keyword>
<evidence type="ECO:0000313" key="7">
    <source>
        <dbReference type="Proteomes" id="UP000006607"/>
    </source>
</evidence>
<dbReference type="InterPro" id="IPR052951">
    <property type="entry name" value="Tellurite_res_ion_channel"/>
</dbReference>
<comment type="subcellular location">
    <subcellularLocation>
        <location evidence="1">Membrane</location>
        <topology evidence="1">Multi-pass membrane protein</topology>
    </subcellularLocation>
</comment>
<dbReference type="GO" id="GO:0005886">
    <property type="term" value="C:plasma membrane"/>
    <property type="evidence" value="ECO:0007669"/>
    <property type="project" value="TreeGrafter"/>
</dbReference>
<feature type="transmembrane region" description="Helical" evidence="5">
    <location>
        <begin position="33"/>
        <end position="55"/>
    </location>
</feature>
<gene>
    <name evidence="6" type="ORF">IIA_02903</name>
</gene>
<keyword evidence="2 5" id="KW-0812">Transmembrane</keyword>
<feature type="transmembrane region" description="Helical" evidence="5">
    <location>
        <begin position="245"/>
        <end position="266"/>
    </location>
</feature>
<feature type="transmembrane region" description="Helical" evidence="5">
    <location>
        <begin position="67"/>
        <end position="89"/>
    </location>
</feature>
<feature type="transmembrane region" description="Helical" evidence="5">
    <location>
        <begin position="7"/>
        <end position="27"/>
    </location>
</feature>
<organism evidence="6 7">
    <name type="scientific">Bacillus cereus (strain VD014)</name>
    <dbReference type="NCBI Taxonomy" id="1053223"/>
    <lineage>
        <taxon>Bacteria</taxon>
        <taxon>Bacillati</taxon>
        <taxon>Bacillota</taxon>
        <taxon>Bacilli</taxon>
        <taxon>Bacillales</taxon>
        <taxon>Bacillaceae</taxon>
        <taxon>Bacillus</taxon>
        <taxon>Bacillus cereus group</taxon>
    </lineage>
</organism>
<name>A0A9W5K832_BACC8</name>
<evidence type="ECO:0000256" key="4">
    <source>
        <dbReference type="ARBA" id="ARBA00023136"/>
    </source>
</evidence>
<dbReference type="GO" id="GO:0046583">
    <property type="term" value="F:monoatomic cation efflux transmembrane transporter activity"/>
    <property type="evidence" value="ECO:0007669"/>
    <property type="project" value="TreeGrafter"/>
</dbReference>
<protein>
    <recommendedName>
        <fullName evidence="8">C4-dicarboxylate ABC transporter</fullName>
    </recommendedName>
</protein>
<evidence type="ECO:0000256" key="2">
    <source>
        <dbReference type="ARBA" id="ARBA00022692"/>
    </source>
</evidence>
<dbReference type="CDD" id="cd09325">
    <property type="entry name" value="TDT_C4-dicarb_trans"/>
    <property type="match status" value="1"/>
</dbReference>
<sequence>MIKKIQHIPIPISGLILALFSIAKLQLSFHINGLAYVMMTLGFVFLVGMLCKIFFTPKQVLKDLKNPIIAAVSPTFTMAIMVLCSIFMVKGTIWAIIWIIVAIVHFILMIYFTYQFVLSSKVTMSHIYPSWFIMYIGMAIMPLTAGSLASSITTVVFWASIVFYIILLPLVLIRIFVMKNLEIPTQPLTTILCAPGSLSLAAYLAHFNTKSEELIWILLILSQILYVIVLCQLPKLLRLPFYPSYAAFTFPLVICATAFTNTMKYLGYNGVLWRSISILETIIASIMVIYVAARYSIFLIQQMKPKPAVLSQDRMHKI</sequence>
<evidence type="ECO:0000256" key="1">
    <source>
        <dbReference type="ARBA" id="ARBA00004141"/>
    </source>
</evidence>
<dbReference type="Gene3D" id="1.50.10.150">
    <property type="entry name" value="Voltage-dependent anion channel"/>
    <property type="match status" value="1"/>
</dbReference>
<dbReference type="Proteomes" id="UP000006607">
    <property type="component" value="Unassembled WGS sequence"/>
</dbReference>
<dbReference type="PANTHER" id="PTHR37955">
    <property type="entry name" value="TELLURITE RESISTANCE PROTEIN TEHA"/>
    <property type="match status" value="1"/>
</dbReference>
<dbReference type="Pfam" id="PF03595">
    <property type="entry name" value="SLAC1"/>
    <property type="match status" value="1"/>
</dbReference>
<comment type="caution">
    <text evidence="6">The sequence shown here is derived from an EMBL/GenBank/DDBJ whole genome shotgun (WGS) entry which is preliminary data.</text>
</comment>
<feature type="transmembrane region" description="Helical" evidence="5">
    <location>
        <begin position="272"/>
        <end position="293"/>
    </location>
</feature>
<evidence type="ECO:0008006" key="8">
    <source>
        <dbReference type="Google" id="ProtNLM"/>
    </source>
</evidence>
<feature type="transmembrane region" description="Helical" evidence="5">
    <location>
        <begin position="95"/>
        <end position="118"/>
    </location>
</feature>